<feature type="domain" description="C2H2-type" evidence="13">
    <location>
        <begin position="511"/>
        <end position="543"/>
    </location>
</feature>
<dbReference type="Proteomes" id="UP000504632">
    <property type="component" value="Chromosome 1"/>
</dbReference>
<feature type="region of interest" description="Disordered" evidence="12">
    <location>
        <begin position="173"/>
        <end position="199"/>
    </location>
</feature>
<protein>
    <submittedName>
        <fullName evidence="15">Zinc finger protein 546-like</fullName>
    </submittedName>
</protein>
<evidence type="ECO:0000256" key="1">
    <source>
        <dbReference type="ARBA" id="ARBA00004123"/>
    </source>
</evidence>
<dbReference type="SUPFAM" id="SSF57667">
    <property type="entry name" value="beta-beta-alpha zinc fingers"/>
    <property type="match status" value="10"/>
</dbReference>
<dbReference type="FunFam" id="3.30.160.60:FF:000690">
    <property type="entry name" value="Zinc finger protein 354C"/>
    <property type="match status" value="1"/>
</dbReference>
<dbReference type="GeneID" id="115813857"/>
<evidence type="ECO:0000259" key="13">
    <source>
        <dbReference type="PROSITE" id="PS50157"/>
    </source>
</evidence>
<feature type="domain" description="C2H2-type" evidence="13">
    <location>
        <begin position="863"/>
        <end position="886"/>
    </location>
</feature>
<feature type="compositionally biased region" description="Polar residues" evidence="12">
    <location>
        <begin position="553"/>
        <end position="568"/>
    </location>
</feature>
<feature type="domain" description="C2H2-type" evidence="13">
    <location>
        <begin position="709"/>
        <end position="736"/>
    </location>
</feature>
<dbReference type="PANTHER" id="PTHR24393">
    <property type="entry name" value="ZINC FINGER PROTEIN"/>
    <property type="match status" value="1"/>
</dbReference>
<feature type="domain" description="C2H2-type" evidence="13">
    <location>
        <begin position="582"/>
        <end position="609"/>
    </location>
</feature>
<dbReference type="GO" id="GO:0000978">
    <property type="term" value="F:RNA polymerase II cis-regulatory region sequence-specific DNA binding"/>
    <property type="evidence" value="ECO:0007669"/>
    <property type="project" value="TreeGrafter"/>
</dbReference>
<dbReference type="Pfam" id="PF14973">
    <property type="entry name" value="TINF2_N"/>
    <property type="match status" value="1"/>
</dbReference>
<feature type="compositionally biased region" description="Polar residues" evidence="12">
    <location>
        <begin position="676"/>
        <end position="686"/>
    </location>
</feature>
<feature type="domain" description="C2H2-type" evidence="13">
    <location>
        <begin position="891"/>
        <end position="919"/>
    </location>
</feature>
<evidence type="ECO:0000256" key="12">
    <source>
        <dbReference type="SAM" id="MobiDB-lite"/>
    </source>
</evidence>
<dbReference type="FunFam" id="3.30.160.60:FF:000624">
    <property type="entry name" value="zinc finger protein 697"/>
    <property type="match status" value="1"/>
</dbReference>
<dbReference type="GO" id="GO:0001228">
    <property type="term" value="F:DNA-binding transcription activator activity, RNA polymerase II-specific"/>
    <property type="evidence" value="ECO:0007669"/>
    <property type="project" value="TreeGrafter"/>
</dbReference>
<evidence type="ECO:0000256" key="7">
    <source>
        <dbReference type="ARBA" id="ARBA00022843"/>
    </source>
</evidence>
<feature type="compositionally biased region" description="Polar residues" evidence="12">
    <location>
        <begin position="655"/>
        <end position="669"/>
    </location>
</feature>
<evidence type="ECO:0000256" key="6">
    <source>
        <dbReference type="ARBA" id="ARBA00022833"/>
    </source>
</evidence>
<dbReference type="FunFam" id="3.30.160.60:FF:002343">
    <property type="entry name" value="Zinc finger protein 33A"/>
    <property type="match status" value="1"/>
</dbReference>
<accession>A0A6J2VK80</accession>
<feature type="domain" description="C2H2-type" evidence="13">
    <location>
        <begin position="920"/>
        <end position="947"/>
    </location>
</feature>
<feature type="domain" description="C2H2-type" evidence="13">
    <location>
        <begin position="1145"/>
        <end position="1170"/>
    </location>
</feature>
<dbReference type="FunFam" id="3.30.160.60:FF:000446">
    <property type="entry name" value="Zinc finger protein"/>
    <property type="match status" value="3"/>
</dbReference>
<keyword evidence="10" id="KW-0539">Nucleus</keyword>
<dbReference type="CDD" id="cd11657">
    <property type="entry name" value="TIN2_N"/>
    <property type="match status" value="1"/>
</dbReference>
<keyword evidence="7" id="KW-0832">Ubl conjugation</keyword>
<keyword evidence="3" id="KW-0479">Metal-binding</keyword>
<dbReference type="PANTHER" id="PTHR24393:SF5">
    <property type="entry name" value="HISTONE-LYSINE N-METHYLTRANSFERASE PRDM16"/>
    <property type="match status" value="1"/>
</dbReference>
<proteinExistence type="predicted"/>
<dbReference type="FunFam" id="3.30.160.60:FF:000286">
    <property type="entry name" value="Zinc finger protein 770"/>
    <property type="match status" value="1"/>
</dbReference>
<dbReference type="AlphaFoldDB" id="A0A6J2VK80"/>
<dbReference type="FunFam" id="3.30.160.60:FF:000502">
    <property type="entry name" value="Zinc finger protein 710"/>
    <property type="match status" value="1"/>
</dbReference>
<evidence type="ECO:0000256" key="11">
    <source>
        <dbReference type="PROSITE-ProRule" id="PRU00042"/>
    </source>
</evidence>
<evidence type="ECO:0000256" key="2">
    <source>
        <dbReference type="ARBA" id="ARBA00022499"/>
    </source>
</evidence>
<dbReference type="InterPro" id="IPR036236">
    <property type="entry name" value="Znf_C2H2_sf"/>
</dbReference>
<dbReference type="FunFam" id="3.30.160.60:FF:000202">
    <property type="entry name" value="Zinc finger protein 574"/>
    <property type="match status" value="1"/>
</dbReference>
<keyword evidence="5 11" id="KW-0863">Zinc-finger</keyword>
<dbReference type="Pfam" id="PF00096">
    <property type="entry name" value="zf-C2H2"/>
    <property type="match status" value="11"/>
</dbReference>
<feature type="domain" description="C2H2-type" evidence="13">
    <location>
        <begin position="976"/>
        <end position="1003"/>
    </location>
</feature>
<evidence type="ECO:0000313" key="14">
    <source>
        <dbReference type="Proteomes" id="UP000504632"/>
    </source>
</evidence>
<reference evidence="15" key="1">
    <citation type="submission" date="2025-08" db="UniProtKB">
        <authorList>
            <consortium name="RefSeq"/>
        </authorList>
    </citation>
    <scope>IDENTIFICATION</scope>
</reference>
<dbReference type="GO" id="GO:0032502">
    <property type="term" value="P:developmental process"/>
    <property type="evidence" value="ECO:0007669"/>
    <property type="project" value="UniProtKB-ARBA"/>
</dbReference>
<feature type="compositionally biased region" description="Basic and acidic residues" evidence="12">
    <location>
        <begin position="745"/>
        <end position="756"/>
    </location>
</feature>
<dbReference type="RefSeq" id="XP_030632419.1">
    <property type="nucleotide sequence ID" value="XM_030776559.1"/>
</dbReference>
<feature type="domain" description="C2H2-type" evidence="13">
    <location>
        <begin position="1033"/>
        <end position="1060"/>
    </location>
</feature>
<feature type="domain" description="C2H2-type" evidence="13">
    <location>
        <begin position="483"/>
        <end position="510"/>
    </location>
</feature>
<dbReference type="GO" id="GO:0008270">
    <property type="term" value="F:zinc ion binding"/>
    <property type="evidence" value="ECO:0007669"/>
    <property type="project" value="UniProtKB-KW"/>
</dbReference>
<feature type="domain" description="C2H2-type" evidence="13">
    <location>
        <begin position="835"/>
        <end position="862"/>
    </location>
</feature>
<dbReference type="InParanoid" id="A0A6J2VK80"/>
<dbReference type="PROSITE" id="PS00028">
    <property type="entry name" value="ZINC_FINGER_C2H2_1"/>
    <property type="match status" value="13"/>
</dbReference>
<evidence type="ECO:0000256" key="10">
    <source>
        <dbReference type="ARBA" id="ARBA00023242"/>
    </source>
</evidence>
<comment type="subcellular location">
    <subcellularLocation>
        <location evidence="1">Nucleus</location>
    </subcellularLocation>
</comment>
<name>A0A6J2VK80_CHACN</name>
<dbReference type="PROSITE" id="PS50157">
    <property type="entry name" value="ZINC_FINGER_C2H2_2"/>
    <property type="match status" value="17"/>
</dbReference>
<dbReference type="FunFam" id="3.30.160.60:FF:000710">
    <property type="entry name" value="Zinc finger protein 768"/>
    <property type="match status" value="1"/>
</dbReference>
<evidence type="ECO:0000256" key="5">
    <source>
        <dbReference type="ARBA" id="ARBA00022771"/>
    </source>
</evidence>
<dbReference type="SMART" id="SM00355">
    <property type="entry name" value="ZnF_C2H2"/>
    <property type="match status" value="18"/>
</dbReference>
<keyword evidence="8" id="KW-0805">Transcription regulation</keyword>
<evidence type="ECO:0000256" key="4">
    <source>
        <dbReference type="ARBA" id="ARBA00022737"/>
    </source>
</evidence>
<evidence type="ECO:0000256" key="9">
    <source>
        <dbReference type="ARBA" id="ARBA00023163"/>
    </source>
</evidence>
<keyword evidence="4" id="KW-0677">Repeat</keyword>
<keyword evidence="9" id="KW-0804">Transcription</keyword>
<feature type="region of interest" description="Disordered" evidence="12">
    <location>
        <begin position="731"/>
        <end position="756"/>
    </location>
</feature>
<feature type="compositionally biased region" description="Low complexity" evidence="12">
    <location>
        <begin position="574"/>
        <end position="583"/>
    </location>
</feature>
<feature type="region of interest" description="Disordered" evidence="12">
    <location>
        <begin position="648"/>
        <end position="706"/>
    </location>
</feature>
<dbReference type="InterPro" id="IPR013087">
    <property type="entry name" value="Znf_C2H2_type"/>
</dbReference>
<keyword evidence="6" id="KW-0862">Zinc</keyword>
<gene>
    <name evidence="15" type="primary">LOC115813857</name>
</gene>
<feature type="region of interest" description="Disordered" evidence="12">
    <location>
        <begin position="231"/>
        <end position="313"/>
    </location>
</feature>
<feature type="region of interest" description="Disordered" evidence="12">
    <location>
        <begin position="549"/>
        <end position="583"/>
    </location>
</feature>
<dbReference type="Gene3D" id="3.30.160.60">
    <property type="entry name" value="Classic Zinc Finger"/>
    <property type="match status" value="15"/>
</dbReference>
<dbReference type="GO" id="GO:0005634">
    <property type="term" value="C:nucleus"/>
    <property type="evidence" value="ECO:0007669"/>
    <property type="project" value="UniProtKB-SubCell"/>
</dbReference>
<feature type="domain" description="C2H2-type" evidence="13">
    <location>
        <begin position="610"/>
        <end position="638"/>
    </location>
</feature>
<dbReference type="InterPro" id="IPR029400">
    <property type="entry name" value="TINF2_N"/>
</dbReference>
<sequence length="1170" mass="132167">MHPLVQLVLELCRLESLETIQSHLDKIRAPIALSGEPGLQSSDAEVEASESNFIELVQVLLKDPAERTMFFQEVFPVEYGQKFDVALQKLMWVFLSKLEEALPMPNIAQIASMLSTNPAVMEECVQSLSHHEHLKNLLQHHKNIQQLEPKGIEEVQVETIHIVDYTEIEYETSTGQFEEKDKEADRTTKEEQRESELKDMGVKEGVAQNDGGLIIEEMKPAGELDVTAQVERPATENQQPLIEETVLPVGAERTERVNSGKVTCGSKDENTEEVVMDKTDEGTPNEPEQQSQEREESSLTLSSRAKPDKTQLKDTNVSSLVNACISRQPAVKLDRLDVTDKPLPLPWYPTKPKIGCPGKETEPLNKNQQIERHEPNVTWVVPPPLEKLMGPLKPDQNSGKTGTAISAPAVAFACTLCSFSDPEEFNLHHHLIVTHPEEYKRLWKAGTQRAINTEPTSGASQHPANEVKVSAPVRTYRRIPVSKTCPVCGKTFTRGADMRRHQRTHAGERPYPCNECGRCFKLPSELRNHQEHTCENEHLEELGKLEEHKDVSAQGSSNSSQLHTSQNKTSREQTPASTPASTTCPVCGLTFTRPTFLKRHMISHTTERPYSCSQCGKSYRYVDSLRVHELVCQEADSTEPQNMVHQEVCGEQETQETISENASDLSQTLGDKPQKRSPSLGSSCQSCEKAPSTRSSDTRRHSQSVKHPYQCSQCGMGYKYSYNLEKHQDVCQGTKPSQNSVQTHSPKDKKSLSVETDDHATSLTLTGASEGSSPLSATPDSHQMFERNDQNICVGKIDKSDDVVAHKKPVPCANCGKEIGQCDGQRCKRPPEHRHRCVKCGMFFRTLAEVKKHLRNHWGDDPLRCSQCGRAFQSTSQLAKHKQIHAIVLVFQCTLCSDTFVKLESLRQHYLQAHDIKRDFPCSHCEKSFIEVSSLVKHLRTHTGERPYQCSQCPKRFKLLTALEIHEKTHTGIKKFLCAECGKFFATVTELSRHEVRHSNERPHVCSQCGKTFKAERTMKEHLQRHFGKQQCYSCSYCGKLFARAFTLQRHNRTHTGERPYSCTKCGKTFLTSGEVAKHQRYHTGERPFKCTVCLKSFTQSCYLTLHMRVHTGERPYPCGVCAKRFSSRTHLNRHMMIHTGEKPYVCDCGKAFNRMNLLNIHKRTHVNSK</sequence>
<evidence type="ECO:0000256" key="8">
    <source>
        <dbReference type="ARBA" id="ARBA00023015"/>
    </source>
</evidence>
<feature type="compositionally biased region" description="Basic and acidic residues" evidence="12">
    <location>
        <begin position="177"/>
        <end position="199"/>
    </location>
</feature>
<dbReference type="Pfam" id="PF13912">
    <property type="entry name" value="zf-C2H2_6"/>
    <property type="match status" value="1"/>
</dbReference>
<feature type="domain" description="C2H2-type" evidence="13">
    <location>
        <begin position="1117"/>
        <end position="1144"/>
    </location>
</feature>
<feature type="domain" description="C2H2-type" evidence="13">
    <location>
        <begin position="1089"/>
        <end position="1116"/>
    </location>
</feature>
<keyword evidence="14" id="KW-1185">Reference proteome</keyword>
<feature type="compositionally biased region" description="Polar residues" evidence="12">
    <location>
        <begin position="734"/>
        <end position="744"/>
    </location>
</feature>
<feature type="domain" description="C2H2-type" evidence="13">
    <location>
        <begin position="1004"/>
        <end position="1031"/>
    </location>
</feature>
<keyword evidence="2" id="KW-1017">Isopeptide bond</keyword>
<organism evidence="14 15">
    <name type="scientific">Chanos chanos</name>
    <name type="common">Milkfish</name>
    <name type="synonym">Mugil chanos</name>
    <dbReference type="NCBI Taxonomy" id="29144"/>
    <lineage>
        <taxon>Eukaryota</taxon>
        <taxon>Metazoa</taxon>
        <taxon>Chordata</taxon>
        <taxon>Craniata</taxon>
        <taxon>Vertebrata</taxon>
        <taxon>Euteleostomi</taxon>
        <taxon>Actinopterygii</taxon>
        <taxon>Neopterygii</taxon>
        <taxon>Teleostei</taxon>
        <taxon>Ostariophysi</taxon>
        <taxon>Gonorynchiformes</taxon>
        <taxon>Chanidae</taxon>
        <taxon>Chanos</taxon>
    </lineage>
</organism>
<feature type="domain" description="C2H2-type" evidence="13">
    <location>
        <begin position="1061"/>
        <end position="1088"/>
    </location>
</feature>
<dbReference type="OrthoDB" id="6077919at2759"/>
<evidence type="ECO:0000313" key="15">
    <source>
        <dbReference type="RefSeq" id="XP_030632419.1"/>
    </source>
</evidence>
<feature type="domain" description="C2H2-type" evidence="13">
    <location>
        <begin position="948"/>
        <end position="975"/>
    </location>
</feature>
<evidence type="ECO:0000256" key="3">
    <source>
        <dbReference type="ARBA" id="ARBA00022723"/>
    </source>
</evidence>